<comment type="caution">
    <text evidence="1">The sequence shown here is derived from an EMBL/GenBank/DDBJ whole genome shotgun (WGS) entry which is preliminary data.</text>
</comment>
<accession>A0ABU5L8Q2</accession>
<reference evidence="1 2" key="1">
    <citation type="submission" date="2023-02" db="EMBL/GenBank/DDBJ databases">
        <title>Host association and intracellularity evolved multiple times independently in the Rickettsiales.</title>
        <authorList>
            <person name="Castelli M."/>
            <person name="Nardi T."/>
            <person name="Gammuto L."/>
            <person name="Bellinzona G."/>
            <person name="Sabaneyeva E."/>
            <person name="Potekhin A."/>
            <person name="Serra V."/>
            <person name="Petroni G."/>
            <person name="Sassera D."/>
        </authorList>
    </citation>
    <scope>NUCLEOTIDE SEQUENCE [LARGE SCALE GENOMIC DNA]</scope>
    <source>
        <strain evidence="1 2">BOD18</strain>
    </source>
</reference>
<name>A0ABU5L8Q2_9RICK</name>
<organism evidence="1 2">
    <name type="scientific">Candidatus Cyrtobacter comes</name>
    <dbReference type="NCBI Taxonomy" id="675776"/>
    <lineage>
        <taxon>Bacteria</taxon>
        <taxon>Pseudomonadati</taxon>
        <taxon>Pseudomonadota</taxon>
        <taxon>Alphaproteobacteria</taxon>
        <taxon>Rickettsiales</taxon>
        <taxon>Candidatus Midichloriaceae</taxon>
        <taxon>Candidatus Cyrtobacter</taxon>
    </lineage>
</organism>
<keyword evidence="2" id="KW-1185">Reference proteome</keyword>
<dbReference type="Proteomes" id="UP001293791">
    <property type="component" value="Unassembled WGS sequence"/>
</dbReference>
<sequence>MPTIDQQDLAALKKMIDDNAGTFHALIRYLAEIGMNASYVLGHQHYLNIRNNPEELYLFLEHIRKKKGVFERAMNYLTTLERGIDEKLEHIYPNQLQDKIKNLIKISSYLSSLDITEYKNLKNEISSDSDAMQKASKFLDYFIDFRSSGHSLTNQINRMVGLVTDNKVIPVKLIESYIKKFDQLDKFVIDKGNNVPGKSPAFDFIKKNQEMFDDMKSFFKDISGDDQEEVGFMNAVDNEHTPGPKQLYSFAKFFSQIATSEDYRDVHSLPTFNISNGLHHFRILLLKLKDINAAYSTLDAVFSYDEDNNVDLSSKIQEAKSIFSQIELEDIILQIGGMDKYDSLSDELFNAVEEVNASTRPAKRMYIKNYMTGLVL</sequence>
<proteinExistence type="predicted"/>
<evidence type="ECO:0000313" key="1">
    <source>
        <dbReference type="EMBL" id="MDZ5762412.1"/>
    </source>
</evidence>
<protein>
    <submittedName>
        <fullName evidence="1">Uncharacterized protein</fullName>
    </submittedName>
</protein>
<evidence type="ECO:0000313" key="2">
    <source>
        <dbReference type="Proteomes" id="UP001293791"/>
    </source>
</evidence>
<dbReference type="EMBL" id="JARGYT010000046">
    <property type="protein sequence ID" value="MDZ5762412.1"/>
    <property type="molecule type" value="Genomic_DNA"/>
</dbReference>
<dbReference type="RefSeq" id="WP_322497880.1">
    <property type="nucleotide sequence ID" value="NZ_JARGYT010000046.1"/>
</dbReference>
<gene>
    <name evidence="1" type="ORF">Cyrtocomes_00792</name>
</gene>